<sequence>MVVVRISKSKAKRSTAEPSRPERGLPVAMAGDSLLGGHPCPSIYPLPRLLSMKQDSLLFHPSRQLRPPRHAYPDSLQSTPSTASRSTQSSVAFFFFFFLSFPPPAPRLAIATMPGCRF</sequence>
<proteinExistence type="predicted"/>
<evidence type="ECO:0000313" key="2">
    <source>
        <dbReference type="EMBL" id="KAF2721944.1"/>
    </source>
</evidence>
<organism evidence="2 3">
    <name type="scientific">Polychaeton citri CBS 116435</name>
    <dbReference type="NCBI Taxonomy" id="1314669"/>
    <lineage>
        <taxon>Eukaryota</taxon>
        <taxon>Fungi</taxon>
        <taxon>Dikarya</taxon>
        <taxon>Ascomycota</taxon>
        <taxon>Pezizomycotina</taxon>
        <taxon>Dothideomycetes</taxon>
        <taxon>Dothideomycetidae</taxon>
        <taxon>Capnodiales</taxon>
        <taxon>Capnodiaceae</taxon>
        <taxon>Polychaeton</taxon>
    </lineage>
</organism>
<dbReference type="AlphaFoldDB" id="A0A9P4Q8V8"/>
<dbReference type="EMBL" id="MU003786">
    <property type="protein sequence ID" value="KAF2721944.1"/>
    <property type="molecule type" value="Genomic_DNA"/>
</dbReference>
<keyword evidence="3" id="KW-1185">Reference proteome</keyword>
<feature type="region of interest" description="Disordered" evidence="1">
    <location>
        <begin position="1"/>
        <end position="30"/>
    </location>
</feature>
<name>A0A9P4Q8V8_9PEZI</name>
<protein>
    <submittedName>
        <fullName evidence="2">Uncharacterized protein</fullName>
    </submittedName>
</protein>
<comment type="caution">
    <text evidence="2">The sequence shown here is derived from an EMBL/GenBank/DDBJ whole genome shotgun (WGS) entry which is preliminary data.</text>
</comment>
<evidence type="ECO:0000256" key="1">
    <source>
        <dbReference type="SAM" id="MobiDB-lite"/>
    </source>
</evidence>
<dbReference type="Proteomes" id="UP000799441">
    <property type="component" value="Unassembled WGS sequence"/>
</dbReference>
<accession>A0A9P4Q8V8</accession>
<reference evidence="2" key="1">
    <citation type="journal article" date="2020" name="Stud. Mycol.">
        <title>101 Dothideomycetes genomes: a test case for predicting lifestyles and emergence of pathogens.</title>
        <authorList>
            <person name="Haridas S."/>
            <person name="Albert R."/>
            <person name="Binder M."/>
            <person name="Bloem J."/>
            <person name="Labutti K."/>
            <person name="Salamov A."/>
            <person name="Andreopoulos B."/>
            <person name="Baker S."/>
            <person name="Barry K."/>
            <person name="Bills G."/>
            <person name="Bluhm B."/>
            <person name="Cannon C."/>
            <person name="Castanera R."/>
            <person name="Culley D."/>
            <person name="Daum C."/>
            <person name="Ezra D."/>
            <person name="Gonzalez J."/>
            <person name="Henrissat B."/>
            <person name="Kuo A."/>
            <person name="Liang C."/>
            <person name="Lipzen A."/>
            <person name="Lutzoni F."/>
            <person name="Magnuson J."/>
            <person name="Mondo S."/>
            <person name="Nolan M."/>
            <person name="Ohm R."/>
            <person name="Pangilinan J."/>
            <person name="Park H.-J."/>
            <person name="Ramirez L."/>
            <person name="Alfaro M."/>
            <person name="Sun H."/>
            <person name="Tritt A."/>
            <person name="Yoshinaga Y."/>
            <person name="Zwiers L.-H."/>
            <person name="Turgeon B."/>
            <person name="Goodwin S."/>
            <person name="Spatafora J."/>
            <person name="Crous P."/>
            <person name="Grigoriev I."/>
        </authorList>
    </citation>
    <scope>NUCLEOTIDE SEQUENCE</scope>
    <source>
        <strain evidence="2">CBS 116435</strain>
    </source>
</reference>
<feature type="region of interest" description="Disordered" evidence="1">
    <location>
        <begin position="64"/>
        <end position="83"/>
    </location>
</feature>
<gene>
    <name evidence="2" type="ORF">K431DRAFT_62032</name>
</gene>
<evidence type="ECO:0000313" key="3">
    <source>
        <dbReference type="Proteomes" id="UP000799441"/>
    </source>
</evidence>